<evidence type="ECO:0000313" key="2">
    <source>
        <dbReference type="EMBL" id="GJD62814.1"/>
    </source>
</evidence>
<gene>
    <name evidence="2" type="ORF">MPEAHAMD_2973</name>
</gene>
<protein>
    <recommendedName>
        <fullName evidence="1">Polysaccharide biosynthesis enzyme WcbI domain-containing protein</fullName>
    </recommendedName>
</protein>
<accession>A0AA37M509</accession>
<dbReference type="Pfam" id="PF18588">
    <property type="entry name" value="WcbI"/>
    <property type="match status" value="1"/>
</dbReference>
<name>A0AA37M509_9HYPH</name>
<dbReference type="Proteomes" id="UP001055286">
    <property type="component" value="Unassembled WGS sequence"/>
</dbReference>
<organism evidence="2 3">
    <name type="scientific">Methylobacterium frigidaeris</name>
    <dbReference type="NCBI Taxonomy" id="2038277"/>
    <lineage>
        <taxon>Bacteria</taxon>
        <taxon>Pseudomonadati</taxon>
        <taxon>Pseudomonadota</taxon>
        <taxon>Alphaproteobacteria</taxon>
        <taxon>Hyphomicrobiales</taxon>
        <taxon>Methylobacteriaceae</taxon>
        <taxon>Methylobacterium</taxon>
    </lineage>
</organism>
<dbReference type="InterPro" id="IPR041307">
    <property type="entry name" value="WcbI"/>
</dbReference>
<reference evidence="2" key="2">
    <citation type="submission" date="2021-08" db="EMBL/GenBank/DDBJ databases">
        <authorList>
            <person name="Tani A."/>
            <person name="Ola A."/>
            <person name="Ogura Y."/>
            <person name="Katsura K."/>
            <person name="Hayashi T."/>
        </authorList>
    </citation>
    <scope>NUCLEOTIDE SEQUENCE</scope>
    <source>
        <strain evidence="2">JCM 32048</strain>
    </source>
</reference>
<feature type="domain" description="Polysaccharide biosynthesis enzyme WcbI" evidence="1">
    <location>
        <begin position="4"/>
        <end position="205"/>
    </location>
</feature>
<keyword evidence="3" id="KW-1185">Reference proteome</keyword>
<dbReference type="EMBL" id="BPQJ01000012">
    <property type="protein sequence ID" value="GJD62814.1"/>
    <property type="molecule type" value="Genomic_DNA"/>
</dbReference>
<evidence type="ECO:0000313" key="3">
    <source>
        <dbReference type="Proteomes" id="UP001055286"/>
    </source>
</evidence>
<evidence type="ECO:0000259" key="1">
    <source>
        <dbReference type="Pfam" id="PF18588"/>
    </source>
</evidence>
<dbReference type="AlphaFoldDB" id="A0AA37M509"/>
<reference evidence="2" key="1">
    <citation type="journal article" date="2016" name="Front. Microbiol.">
        <title>Genome Sequence of the Piezophilic, Mesophilic Sulfate-Reducing Bacterium Desulfovibrio indicus J2T.</title>
        <authorList>
            <person name="Cao J."/>
            <person name="Maignien L."/>
            <person name="Shao Z."/>
            <person name="Alain K."/>
            <person name="Jebbar M."/>
        </authorList>
    </citation>
    <scope>NUCLEOTIDE SEQUENCE</scope>
    <source>
        <strain evidence="2">JCM 32048</strain>
    </source>
</reference>
<comment type="caution">
    <text evidence="2">The sequence shown here is derived from an EMBL/GenBank/DDBJ whole genome shotgun (WGS) entry which is preliminary data.</text>
</comment>
<sequence>MRRGLVISNCQIQPIKHMMSMYSDDIVFDGFGVHLLPHDNKDHINNLVSNIDKYDVVLTVPLSDQYEEISSEKIGNYVKSTKLVRIANMYFSGLHPDLTYIGGLSKRVDGPLGDYHSKLALLAYLRGYNVAEAFRLYTEKVYKIIGYFDVAEKSIEELKLREQNIDVQFSDILQENYREHPTFFSVNHPTSFMFDLYCQRISAWLEHNLDIKQSGFHKGALFSMNYLAGSAIFPVYPEISMHLNLKYPGSYNFKPGTVGDDPVSTYNLYQMISREFDAFDAVGRDDLGSSHQGRLVLHDYGTIDFLSLI</sequence>
<proteinExistence type="predicted"/>
<dbReference type="Gene3D" id="3.40.50.12080">
    <property type="match status" value="2"/>
</dbReference>